<dbReference type="AlphaFoldDB" id="A9WRX2"/>
<gene>
    <name evidence="2" type="ordered locus">RSal33209_2679</name>
</gene>
<dbReference type="SUPFAM" id="SSF52402">
    <property type="entry name" value="Adenine nucleotide alpha hydrolases-like"/>
    <property type="match status" value="1"/>
</dbReference>
<evidence type="ECO:0000313" key="3">
    <source>
        <dbReference type="Proteomes" id="UP000002007"/>
    </source>
</evidence>
<keyword evidence="3" id="KW-1185">Reference proteome</keyword>
<feature type="domain" description="UspA" evidence="1">
    <location>
        <begin position="4"/>
        <end position="135"/>
    </location>
</feature>
<evidence type="ECO:0000259" key="1">
    <source>
        <dbReference type="Pfam" id="PF00582"/>
    </source>
</evidence>
<accession>A9WRX2</accession>
<dbReference type="eggNOG" id="COG0589">
    <property type="taxonomic scope" value="Bacteria"/>
</dbReference>
<proteinExistence type="predicted"/>
<evidence type="ECO:0000313" key="2">
    <source>
        <dbReference type="EMBL" id="ABY24404.1"/>
    </source>
</evidence>
<dbReference type="EMBL" id="CP000910">
    <property type="protein sequence ID" value="ABY24404.1"/>
    <property type="molecule type" value="Genomic_DNA"/>
</dbReference>
<dbReference type="HOGENOM" id="CLU_049301_9_5_11"/>
<protein>
    <submittedName>
        <fullName evidence="2">Universal stress protein family, putative</fullName>
    </submittedName>
</protein>
<dbReference type="KEGG" id="rsa:RSal33209_2679"/>
<dbReference type="InterPro" id="IPR006016">
    <property type="entry name" value="UspA"/>
</dbReference>
<dbReference type="Gene3D" id="3.40.50.620">
    <property type="entry name" value="HUPs"/>
    <property type="match status" value="1"/>
</dbReference>
<sequence length="141" mass="14924">MGFVVVGVSASSGSPGALRMAAHEAQLREAQLIAVQAWSAPRAPSASAGRPSALTVNPERLFQAAEKALRDQVLAVLKSEVECRLVRGTPGKVLLSESAHAELLVVDAPRRKITSTSPLLAHKLVYRARCPVLIMPPSQAN</sequence>
<dbReference type="Pfam" id="PF00582">
    <property type="entry name" value="Usp"/>
    <property type="match status" value="1"/>
</dbReference>
<dbReference type="Proteomes" id="UP000002007">
    <property type="component" value="Chromosome"/>
</dbReference>
<dbReference type="InterPro" id="IPR014729">
    <property type="entry name" value="Rossmann-like_a/b/a_fold"/>
</dbReference>
<name>A9WRX2_RENSM</name>
<reference evidence="3" key="1">
    <citation type="journal article" date="2008" name="J. Bacteriol.">
        <title>Genome sequence of the fish pathogen Renibacterium salmoninarum suggests reductive evolution away from an environmental Arthrobacter ancestor.</title>
        <authorList>
            <person name="Wiens G.D."/>
            <person name="Rockey D.D."/>
            <person name="Wu Z."/>
            <person name="Chang J."/>
            <person name="Levy R."/>
            <person name="Crane S."/>
            <person name="Chen D.S."/>
            <person name="Capri G.R."/>
            <person name="Burnett J.R."/>
            <person name="Sudheesh P.S."/>
            <person name="Schipma M.J."/>
            <person name="Burd H."/>
            <person name="Bhattacharyya A."/>
            <person name="Rhodes L.D."/>
            <person name="Kaul R."/>
            <person name="Strom M.S."/>
        </authorList>
    </citation>
    <scope>NUCLEOTIDE SEQUENCE [LARGE SCALE GENOMIC DNA]</scope>
    <source>
        <strain evidence="3">ATCC 33209 / DSM 20767 / JCM 11484 / NBRC 15589 / NCIMB 2235</strain>
    </source>
</reference>
<dbReference type="STRING" id="288705.RSal33209_2679"/>
<organism evidence="2 3">
    <name type="scientific">Renibacterium salmoninarum (strain ATCC 33209 / DSM 20767 / JCM 11484 / NBRC 15589 / NCIMB 2235)</name>
    <dbReference type="NCBI Taxonomy" id="288705"/>
    <lineage>
        <taxon>Bacteria</taxon>
        <taxon>Bacillati</taxon>
        <taxon>Actinomycetota</taxon>
        <taxon>Actinomycetes</taxon>
        <taxon>Micrococcales</taxon>
        <taxon>Micrococcaceae</taxon>
        <taxon>Renibacterium</taxon>
    </lineage>
</organism>
<dbReference type="RefSeq" id="WP_012246059.1">
    <property type="nucleotide sequence ID" value="NC_010168.1"/>
</dbReference>